<dbReference type="PROSITE" id="PS51257">
    <property type="entry name" value="PROKAR_LIPOPROTEIN"/>
    <property type="match status" value="1"/>
</dbReference>
<reference evidence="2 3" key="1">
    <citation type="submission" date="2016-12" db="EMBL/GenBank/DDBJ databases">
        <title>Trade-off between light-utilization and light-protection in marine flavobacteria.</title>
        <authorList>
            <person name="Kumagai Y."/>
            <person name="Yoshizawa S."/>
            <person name="Kogure K."/>
            <person name="Iwasaki W."/>
        </authorList>
    </citation>
    <scope>NUCLEOTIDE SEQUENCE [LARGE SCALE GENOMIC DNA]</scope>
    <source>
        <strain evidence="2 3">ATCC 43844</strain>
    </source>
</reference>
<dbReference type="EMBL" id="MSCM01000002">
    <property type="protein sequence ID" value="PQJ77257.1"/>
    <property type="molecule type" value="Genomic_DNA"/>
</dbReference>
<name>A0A2S7WI25_9FLAO</name>
<evidence type="ECO:0000313" key="2">
    <source>
        <dbReference type="EMBL" id="PQJ77257.1"/>
    </source>
</evidence>
<evidence type="ECO:0000259" key="1">
    <source>
        <dbReference type="Pfam" id="PF13648"/>
    </source>
</evidence>
<dbReference type="AlphaFoldDB" id="A0A2S7WI25"/>
<protein>
    <recommendedName>
        <fullName evidence="1">Lipocalin-like domain-containing protein</fullName>
    </recommendedName>
</protein>
<sequence>MKKIILLSASILVLIFSCSKDDDGPMGGGSADLIGTWNLDYYVQDGKLTEEIICDELVEYIFSANRTYKVTTFSGSSTTNCATAVQINGTWENIGNNDYKLTPNGGTAGPDLNITFQDNFRKFSSEISASRTEVFSKK</sequence>
<proteinExistence type="predicted"/>
<dbReference type="OrthoDB" id="1435261at2"/>
<dbReference type="Proteomes" id="UP000239068">
    <property type="component" value="Unassembled WGS sequence"/>
</dbReference>
<keyword evidence="3" id="KW-1185">Reference proteome</keyword>
<dbReference type="InterPro" id="IPR024311">
    <property type="entry name" value="Lipocalin-like"/>
</dbReference>
<comment type="caution">
    <text evidence="2">The sequence shown here is derived from an EMBL/GenBank/DDBJ whole genome shotgun (WGS) entry which is preliminary data.</text>
</comment>
<organism evidence="2 3">
    <name type="scientific">Polaribacter glomeratus</name>
    <dbReference type="NCBI Taxonomy" id="102"/>
    <lineage>
        <taxon>Bacteria</taxon>
        <taxon>Pseudomonadati</taxon>
        <taxon>Bacteroidota</taxon>
        <taxon>Flavobacteriia</taxon>
        <taxon>Flavobacteriales</taxon>
        <taxon>Flavobacteriaceae</taxon>
    </lineage>
</organism>
<evidence type="ECO:0000313" key="3">
    <source>
        <dbReference type="Proteomes" id="UP000239068"/>
    </source>
</evidence>
<accession>A0A2S7WI25</accession>
<dbReference type="RefSeq" id="WP_105022577.1">
    <property type="nucleotide sequence ID" value="NZ_MSCM01000002.1"/>
</dbReference>
<dbReference type="Pfam" id="PF13648">
    <property type="entry name" value="Lipocalin_4"/>
    <property type="match status" value="1"/>
</dbReference>
<feature type="domain" description="Lipocalin-like" evidence="1">
    <location>
        <begin position="33"/>
        <end position="108"/>
    </location>
</feature>
<gene>
    <name evidence="2" type="ORF">BTO16_15585</name>
</gene>